<proteinExistence type="inferred from homology"/>
<reference evidence="3 4" key="1">
    <citation type="submission" date="2016-02" db="EMBL/GenBank/DDBJ databases">
        <authorList>
            <person name="Alioto T."/>
            <person name="Alioto T."/>
        </authorList>
    </citation>
    <scope>NUCLEOTIDE SEQUENCE [LARGE SCALE GENOMIC DNA]</scope>
    <source>
        <strain evidence="3 4">NR010</strain>
    </source>
</reference>
<evidence type="ECO:0000256" key="2">
    <source>
        <dbReference type="ARBA" id="ARBA00023008"/>
    </source>
</evidence>
<dbReference type="OrthoDB" id="9811244at2"/>
<dbReference type="CDD" id="cd10148">
    <property type="entry name" value="CsoR-like_DUF156"/>
    <property type="match status" value="1"/>
</dbReference>
<dbReference type="AlphaFoldDB" id="A0A3E1J0H8"/>
<comment type="caution">
    <text evidence="3">The sequence shown here is derived from an EMBL/GenBank/DDBJ whole genome shotgun (WGS) entry which is preliminary data.</text>
</comment>
<dbReference type="GO" id="GO:0045892">
    <property type="term" value="P:negative regulation of DNA-templated transcription"/>
    <property type="evidence" value="ECO:0007669"/>
    <property type="project" value="UniProtKB-ARBA"/>
</dbReference>
<dbReference type="PANTHER" id="PTHR33677">
    <property type="entry name" value="TRANSCRIPTIONAL REPRESSOR FRMR-RELATED"/>
    <property type="match status" value="1"/>
</dbReference>
<comment type="similarity">
    <text evidence="1">Belongs to the CsoR family.</text>
</comment>
<evidence type="ECO:0000313" key="3">
    <source>
        <dbReference type="EMBL" id="RFD79834.1"/>
    </source>
</evidence>
<organism evidence="3 4">
    <name type="scientific">Gardnerella vaginalis</name>
    <dbReference type="NCBI Taxonomy" id="2702"/>
    <lineage>
        <taxon>Bacteria</taxon>
        <taxon>Bacillati</taxon>
        <taxon>Actinomycetota</taxon>
        <taxon>Actinomycetes</taxon>
        <taxon>Bifidobacteriales</taxon>
        <taxon>Bifidobacteriaceae</taxon>
        <taxon>Gardnerella</taxon>
    </lineage>
</organism>
<gene>
    <name evidence="3" type="ORF">AXE77_03620</name>
</gene>
<dbReference type="InterPro" id="IPR038390">
    <property type="entry name" value="Metal_Tscrpt_repr_sf"/>
</dbReference>
<dbReference type="GO" id="GO:0003677">
    <property type="term" value="F:DNA binding"/>
    <property type="evidence" value="ECO:0007669"/>
    <property type="project" value="InterPro"/>
</dbReference>
<keyword evidence="2" id="KW-0186">Copper</keyword>
<evidence type="ECO:0008006" key="5">
    <source>
        <dbReference type="Google" id="ProtNLM"/>
    </source>
</evidence>
<dbReference type="InterPro" id="IPR003735">
    <property type="entry name" value="Metal_Tscrpt_repr"/>
</dbReference>
<name>A0A3E1J0H8_GARVA</name>
<accession>A0A3E1J0H8</accession>
<dbReference type="GO" id="GO:0046872">
    <property type="term" value="F:metal ion binding"/>
    <property type="evidence" value="ECO:0007669"/>
    <property type="project" value="InterPro"/>
</dbReference>
<evidence type="ECO:0000256" key="1">
    <source>
        <dbReference type="ARBA" id="ARBA00005428"/>
    </source>
</evidence>
<dbReference type="RefSeq" id="WP_116712240.1">
    <property type="nucleotide sequence ID" value="NZ_LRTV01000006.1"/>
</dbReference>
<dbReference type="Gene3D" id="1.20.58.1000">
    <property type="entry name" value="Metal-sensitive repressor, helix protomer"/>
    <property type="match status" value="1"/>
</dbReference>
<dbReference type="Proteomes" id="UP000259221">
    <property type="component" value="Unassembled WGS sequence"/>
</dbReference>
<protein>
    <recommendedName>
        <fullName evidence="5">Transcriptional regulator</fullName>
    </recommendedName>
</protein>
<sequence length="97" mass="10925">MDEYDIDKNKLLVRLHRVQGQLTAINTMIQNDASCQDVLMQLSAATAALHSLAVVTAREHISRQVHHAAKVGNEECTKETVEDIDNIVDRLLRYEKA</sequence>
<dbReference type="Pfam" id="PF02583">
    <property type="entry name" value="Trns_repr_metal"/>
    <property type="match status" value="1"/>
</dbReference>
<dbReference type="EMBL" id="LRTV01000006">
    <property type="protein sequence ID" value="RFD79834.1"/>
    <property type="molecule type" value="Genomic_DNA"/>
</dbReference>
<evidence type="ECO:0000313" key="4">
    <source>
        <dbReference type="Proteomes" id="UP000259221"/>
    </source>
</evidence>